<sequence length="132" mass="15176">MIKLKNKTKKISKKPVINRQHHKIDATNLAVGRLATQVASLLRGKTRPDFLPHVDMGDNVLVENIKNLKFTGRKLGQKVYYHHTSYPGGLKTQKLNELFAKNPAEVLKKAVWNMLPKNKLRDKMIKRLTIKK</sequence>
<dbReference type="GO" id="GO:0003729">
    <property type="term" value="F:mRNA binding"/>
    <property type="evidence" value="ECO:0007669"/>
    <property type="project" value="TreeGrafter"/>
</dbReference>
<evidence type="ECO:0000256" key="1">
    <source>
        <dbReference type="ARBA" id="ARBA00006227"/>
    </source>
</evidence>
<evidence type="ECO:0000256" key="4">
    <source>
        <dbReference type="HAMAP-Rule" id="MF_01366"/>
    </source>
</evidence>
<dbReference type="Pfam" id="PF00572">
    <property type="entry name" value="Ribosomal_L13"/>
    <property type="match status" value="1"/>
</dbReference>
<dbReference type="PIRSF" id="PIRSF002181">
    <property type="entry name" value="Ribosomal_L13"/>
    <property type="match status" value="1"/>
</dbReference>
<dbReference type="EMBL" id="MHIE01000003">
    <property type="protein sequence ID" value="OGY46469.1"/>
    <property type="molecule type" value="Genomic_DNA"/>
</dbReference>
<dbReference type="GO" id="GO:0005840">
    <property type="term" value="C:ribosome"/>
    <property type="evidence" value="ECO:0007669"/>
    <property type="project" value="UniProtKB-KW"/>
</dbReference>
<keyword evidence="2 4" id="KW-0689">Ribosomal protein</keyword>
<dbReference type="SUPFAM" id="SSF52161">
    <property type="entry name" value="Ribosomal protein L13"/>
    <property type="match status" value="1"/>
</dbReference>
<dbReference type="InterPro" id="IPR036899">
    <property type="entry name" value="Ribosomal_uL13_sf"/>
</dbReference>
<evidence type="ECO:0000313" key="6">
    <source>
        <dbReference type="Proteomes" id="UP000178240"/>
    </source>
</evidence>
<dbReference type="InterPro" id="IPR005822">
    <property type="entry name" value="Ribosomal_uL13"/>
</dbReference>
<comment type="subunit">
    <text evidence="4">Part of the 50S ribosomal subunit.</text>
</comment>
<reference evidence="5 6" key="1">
    <citation type="journal article" date="2016" name="Nat. Commun.">
        <title>Thousands of microbial genomes shed light on interconnected biogeochemical processes in an aquifer system.</title>
        <authorList>
            <person name="Anantharaman K."/>
            <person name="Brown C.T."/>
            <person name="Hug L.A."/>
            <person name="Sharon I."/>
            <person name="Castelle C.J."/>
            <person name="Probst A.J."/>
            <person name="Thomas B.C."/>
            <person name="Singh A."/>
            <person name="Wilkins M.J."/>
            <person name="Karaoz U."/>
            <person name="Brodie E.L."/>
            <person name="Williams K.H."/>
            <person name="Hubbard S.S."/>
            <person name="Banfield J.F."/>
        </authorList>
    </citation>
    <scope>NUCLEOTIDE SEQUENCE [LARGE SCALE GENOMIC DNA]</scope>
</reference>
<proteinExistence type="inferred from homology"/>
<dbReference type="STRING" id="1797535.A2744_03410"/>
<comment type="function">
    <text evidence="4">This protein is one of the early assembly proteins of the 50S ribosomal subunit, although it is not seen to bind rRNA by itself. It is important during the early stages of 50S assembly.</text>
</comment>
<dbReference type="Gene3D" id="3.90.1180.10">
    <property type="entry name" value="Ribosomal protein L13"/>
    <property type="match status" value="1"/>
</dbReference>
<dbReference type="GO" id="GO:1990904">
    <property type="term" value="C:ribonucleoprotein complex"/>
    <property type="evidence" value="ECO:0007669"/>
    <property type="project" value="UniProtKB-KW"/>
</dbReference>
<protein>
    <recommendedName>
        <fullName evidence="4">Large ribosomal subunit protein uL13</fullName>
    </recommendedName>
</protein>
<gene>
    <name evidence="4" type="primary">rplM</name>
    <name evidence="5" type="ORF">A2744_03410</name>
</gene>
<evidence type="ECO:0000256" key="2">
    <source>
        <dbReference type="ARBA" id="ARBA00022980"/>
    </source>
</evidence>
<dbReference type="PANTHER" id="PTHR11545">
    <property type="entry name" value="RIBOSOMAL PROTEIN L13"/>
    <property type="match status" value="1"/>
</dbReference>
<dbReference type="NCBIfam" id="TIGR01066">
    <property type="entry name" value="rplM_bact"/>
    <property type="match status" value="1"/>
</dbReference>
<organism evidence="5 6">
    <name type="scientific">Candidatus Buchananbacteria bacterium RIFCSPHIGHO2_01_FULL_44_11</name>
    <dbReference type="NCBI Taxonomy" id="1797535"/>
    <lineage>
        <taxon>Bacteria</taxon>
        <taxon>Candidatus Buchananiibacteriota</taxon>
    </lineage>
</organism>
<evidence type="ECO:0000313" key="5">
    <source>
        <dbReference type="EMBL" id="OGY46469.1"/>
    </source>
</evidence>
<dbReference type="GO" id="GO:0017148">
    <property type="term" value="P:negative regulation of translation"/>
    <property type="evidence" value="ECO:0007669"/>
    <property type="project" value="TreeGrafter"/>
</dbReference>
<keyword evidence="3 4" id="KW-0687">Ribonucleoprotein</keyword>
<name>A0A1G1Y2A7_9BACT</name>
<accession>A0A1G1Y2A7</accession>
<comment type="similarity">
    <text evidence="1 4">Belongs to the universal ribosomal protein uL13 family.</text>
</comment>
<dbReference type="Proteomes" id="UP000178240">
    <property type="component" value="Unassembled WGS sequence"/>
</dbReference>
<dbReference type="HAMAP" id="MF_01366">
    <property type="entry name" value="Ribosomal_uL13"/>
    <property type="match status" value="1"/>
</dbReference>
<dbReference type="CDD" id="cd00392">
    <property type="entry name" value="Ribosomal_L13"/>
    <property type="match status" value="1"/>
</dbReference>
<dbReference type="GO" id="GO:0006412">
    <property type="term" value="P:translation"/>
    <property type="evidence" value="ECO:0007669"/>
    <property type="project" value="UniProtKB-UniRule"/>
</dbReference>
<comment type="caution">
    <text evidence="5">The sequence shown here is derived from an EMBL/GenBank/DDBJ whole genome shotgun (WGS) entry which is preliminary data.</text>
</comment>
<dbReference type="GO" id="GO:0003735">
    <property type="term" value="F:structural constituent of ribosome"/>
    <property type="evidence" value="ECO:0007669"/>
    <property type="project" value="InterPro"/>
</dbReference>
<evidence type="ECO:0000256" key="3">
    <source>
        <dbReference type="ARBA" id="ARBA00023274"/>
    </source>
</evidence>
<dbReference type="AlphaFoldDB" id="A0A1G1Y2A7"/>
<dbReference type="PANTHER" id="PTHR11545:SF2">
    <property type="entry name" value="LARGE RIBOSOMAL SUBUNIT PROTEIN UL13M"/>
    <property type="match status" value="1"/>
</dbReference>
<dbReference type="InterPro" id="IPR005823">
    <property type="entry name" value="Ribosomal_uL13_bac-type"/>
</dbReference>